<comment type="similarity">
    <text evidence="1">Belongs to the ABC transporter superfamily.</text>
</comment>
<proteinExistence type="inferred from homology"/>
<dbReference type="GO" id="GO:0015807">
    <property type="term" value="P:L-amino acid transport"/>
    <property type="evidence" value="ECO:0007669"/>
    <property type="project" value="TreeGrafter"/>
</dbReference>
<evidence type="ECO:0000256" key="2">
    <source>
        <dbReference type="ARBA" id="ARBA00022448"/>
    </source>
</evidence>
<comment type="caution">
    <text evidence="5">The sequence shown here is derived from an EMBL/GenBank/DDBJ whole genome shotgun (WGS) entry which is preliminary data.</text>
</comment>
<dbReference type="GO" id="GO:0016887">
    <property type="term" value="F:ATP hydrolysis activity"/>
    <property type="evidence" value="ECO:0007669"/>
    <property type="project" value="InterPro"/>
</dbReference>
<sequence length="190" mass="19662">MIAVAPGTIVAVVGHDGGPARVAERVASEFAGRLGHVAAGRPVFGSLTVAENLAVGAYRDRSDKRLVAERLATVHARFPRLAERAQQLAGTLSGGEQQLLVIARALMGAPELLILEDPSAGLAPPAVNAVAEALAGLTVLIADEQLALARRADRIVLVENDAIVLDRPKAQALADERLGVGYITGSSSRA</sequence>
<feature type="domain" description="ABC transporter" evidence="4">
    <location>
        <begin position="26"/>
        <end position="119"/>
    </location>
</feature>
<evidence type="ECO:0000259" key="4">
    <source>
        <dbReference type="Pfam" id="PF00005"/>
    </source>
</evidence>
<keyword evidence="2" id="KW-0813">Transport</keyword>
<dbReference type="GO" id="GO:0005524">
    <property type="term" value="F:ATP binding"/>
    <property type="evidence" value="ECO:0007669"/>
    <property type="project" value="UniProtKB-KW"/>
</dbReference>
<dbReference type="SUPFAM" id="SSF52540">
    <property type="entry name" value="P-loop containing nucleoside triphosphate hydrolases"/>
    <property type="match status" value="1"/>
</dbReference>
<dbReference type="PROSITE" id="PS00211">
    <property type="entry name" value="ABC_TRANSPORTER_1"/>
    <property type="match status" value="1"/>
</dbReference>
<accession>A0A9X3S5E7</accession>
<protein>
    <submittedName>
        <fullName evidence="5">ATP-binding cassette domain-containing protein</fullName>
    </submittedName>
</protein>
<dbReference type="Pfam" id="PF00005">
    <property type="entry name" value="ABC_tran"/>
    <property type="match status" value="1"/>
</dbReference>
<evidence type="ECO:0000313" key="5">
    <source>
        <dbReference type="EMBL" id="MDA0161548.1"/>
    </source>
</evidence>
<evidence type="ECO:0000256" key="3">
    <source>
        <dbReference type="ARBA" id="ARBA00022970"/>
    </source>
</evidence>
<evidence type="ECO:0000313" key="6">
    <source>
        <dbReference type="Proteomes" id="UP001149140"/>
    </source>
</evidence>
<name>A0A9X3S5E7_9ACTN</name>
<dbReference type="PANTHER" id="PTHR43820">
    <property type="entry name" value="HIGH-AFFINITY BRANCHED-CHAIN AMINO ACID TRANSPORT ATP-BINDING PROTEIN LIVF"/>
    <property type="match status" value="1"/>
</dbReference>
<keyword evidence="6" id="KW-1185">Reference proteome</keyword>
<evidence type="ECO:0000256" key="1">
    <source>
        <dbReference type="ARBA" id="ARBA00005417"/>
    </source>
</evidence>
<keyword evidence="5" id="KW-0067">ATP-binding</keyword>
<keyword evidence="5" id="KW-0547">Nucleotide-binding</keyword>
<gene>
    <name evidence="5" type="ORF">OM076_14825</name>
</gene>
<keyword evidence="3" id="KW-0029">Amino-acid transport</keyword>
<dbReference type="Gene3D" id="3.40.50.300">
    <property type="entry name" value="P-loop containing nucleotide triphosphate hydrolases"/>
    <property type="match status" value="1"/>
</dbReference>
<dbReference type="RefSeq" id="WP_270040765.1">
    <property type="nucleotide sequence ID" value="NZ_JAPDOD010000013.1"/>
</dbReference>
<dbReference type="InterPro" id="IPR003439">
    <property type="entry name" value="ABC_transporter-like_ATP-bd"/>
</dbReference>
<dbReference type="GO" id="GO:0015658">
    <property type="term" value="F:branched-chain amino acid transmembrane transporter activity"/>
    <property type="evidence" value="ECO:0007669"/>
    <property type="project" value="TreeGrafter"/>
</dbReference>
<dbReference type="InterPro" id="IPR052156">
    <property type="entry name" value="BCAA_Transport_ATP-bd_LivF"/>
</dbReference>
<dbReference type="InterPro" id="IPR027417">
    <property type="entry name" value="P-loop_NTPase"/>
</dbReference>
<dbReference type="PANTHER" id="PTHR43820:SF4">
    <property type="entry name" value="HIGH-AFFINITY BRANCHED-CHAIN AMINO ACID TRANSPORT ATP-BINDING PROTEIN LIVF"/>
    <property type="match status" value="1"/>
</dbReference>
<organism evidence="5 6">
    <name type="scientific">Solirubrobacter ginsenosidimutans</name>
    <dbReference type="NCBI Taxonomy" id="490573"/>
    <lineage>
        <taxon>Bacteria</taxon>
        <taxon>Bacillati</taxon>
        <taxon>Actinomycetota</taxon>
        <taxon>Thermoleophilia</taxon>
        <taxon>Solirubrobacterales</taxon>
        <taxon>Solirubrobacteraceae</taxon>
        <taxon>Solirubrobacter</taxon>
    </lineage>
</organism>
<dbReference type="InterPro" id="IPR017871">
    <property type="entry name" value="ABC_transporter-like_CS"/>
</dbReference>
<reference evidence="5" key="1">
    <citation type="submission" date="2022-10" db="EMBL/GenBank/DDBJ databases">
        <title>The WGS of Solirubrobacter ginsenosidimutans DSM 21036.</title>
        <authorList>
            <person name="Jiang Z."/>
        </authorList>
    </citation>
    <scope>NUCLEOTIDE SEQUENCE</scope>
    <source>
        <strain evidence="5">DSM 21036</strain>
    </source>
</reference>
<dbReference type="EMBL" id="JAPDOD010000013">
    <property type="protein sequence ID" value="MDA0161548.1"/>
    <property type="molecule type" value="Genomic_DNA"/>
</dbReference>
<dbReference type="Proteomes" id="UP001149140">
    <property type="component" value="Unassembled WGS sequence"/>
</dbReference>
<dbReference type="AlphaFoldDB" id="A0A9X3S5E7"/>